<sequence>MTVTSTLHDSQKRTFHGDHSAGHDGQGEEHRDLRLFGLATFLVADAMTFAGFFAAYLTFRSVNPLAAGAIYEQELLLPSLNTLILLASSITFHQASKALMGSQPDGYRRWLLISALLGSTFMVGQMVEYFHLPFGLTDNLFASTFYALTGFHGLHVTLGTLMILIVWFQARQPGRFTPDNHFGFAAAELYWHFVDGIWIILFALLYLL</sequence>
<name>A0A524RQD7_9CHRO</name>
<evidence type="ECO:0000256" key="8">
    <source>
        <dbReference type="SAM" id="MobiDB-lite"/>
    </source>
</evidence>
<evidence type="ECO:0000256" key="7">
    <source>
        <dbReference type="RuleBase" id="RU003376"/>
    </source>
</evidence>
<evidence type="ECO:0000256" key="3">
    <source>
        <dbReference type="ARBA" id="ARBA00022475"/>
    </source>
</evidence>
<feature type="region of interest" description="Disordered" evidence="8">
    <location>
        <begin position="1"/>
        <end position="26"/>
    </location>
</feature>
<feature type="transmembrane region" description="Helical" evidence="9">
    <location>
        <begin position="189"/>
        <end position="207"/>
    </location>
</feature>
<feature type="compositionally biased region" description="Basic and acidic residues" evidence="8">
    <location>
        <begin position="9"/>
        <end position="26"/>
    </location>
</feature>
<evidence type="ECO:0000313" key="11">
    <source>
        <dbReference type="EMBL" id="TGG94640.1"/>
    </source>
</evidence>
<evidence type="ECO:0000256" key="1">
    <source>
        <dbReference type="ARBA" id="ARBA00004651"/>
    </source>
</evidence>
<dbReference type="GO" id="GO:0004129">
    <property type="term" value="F:cytochrome-c oxidase activity"/>
    <property type="evidence" value="ECO:0007669"/>
    <property type="project" value="InterPro"/>
</dbReference>
<gene>
    <name evidence="11" type="ORF">ERJ67_02365</name>
</gene>
<comment type="similarity">
    <text evidence="2 7">Belongs to the cytochrome c oxidase subunit 3 family.</text>
</comment>
<dbReference type="AlphaFoldDB" id="A0A524RQD7"/>
<feature type="transmembrane region" description="Helical" evidence="9">
    <location>
        <begin position="107"/>
        <end position="125"/>
    </location>
</feature>
<evidence type="ECO:0000256" key="2">
    <source>
        <dbReference type="ARBA" id="ARBA00010581"/>
    </source>
</evidence>
<dbReference type="PROSITE" id="PS50253">
    <property type="entry name" value="COX3"/>
    <property type="match status" value="1"/>
</dbReference>
<evidence type="ECO:0000256" key="9">
    <source>
        <dbReference type="SAM" id="Phobius"/>
    </source>
</evidence>
<evidence type="ECO:0000256" key="4">
    <source>
        <dbReference type="ARBA" id="ARBA00022692"/>
    </source>
</evidence>
<dbReference type="InterPro" id="IPR013833">
    <property type="entry name" value="Cyt_c_oxidase_su3_a-hlx"/>
</dbReference>
<dbReference type="GO" id="GO:0005886">
    <property type="term" value="C:plasma membrane"/>
    <property type="evidence" value="ECO:0007669"/>
    <property type="project" value="UniProtKB-SubCell"/>
</dbReference>
<comment type="subcellular location">
    <subcellularLocation>
        <location evidence="1 7">Cell membrane</location>
        <topology evidence="1 7">Multi-pass membrane protein</topology>
    </subcellularLocation>
</comment>
<dbReference type="Gene3D" id="1.20.120.80">
    <property type="entry name" value="Cytochrome c oxidase, subunit III, four-helix bundle"/>
    <property type="match status" value="1"/>
</dbReference>
<dbReference type="InterPro" id="IPR024791">
    <property type="entry name" value="Cyt_c/ubiquinol_Oxase_su3"/>
</dbReference>
<accession>A0A524RQD7</accession>
<evidence type="ECO:0000313" key="12">
    <source>
        <dbReference type="Proteomes" id="UP000317990"/>
    </source>
</evidence>
<keyword evidence="6 9" id="KW-0472">Membrane</keyword>
<feature type="domain" description="Heme-copper oxidase subunit III family profile" evidence="10">
    <location>
        <begin position="36"/>
        <end position="208"/>
    </location>
</feature>
<dbReference type="Proteomes" id="UP000317990">
    <property type="component" value="Unassembled WGS sequence"/>
</dbReference>
<keyword evidence="5 9" id="KW-1133">Transmembrane helix</keyword>
<dbReference type="InterPro" id="IPR000298">
    <property type="entry name" value="Cyt_c_oxidase-like_su3"/>
</dbReference>
<dbReference type="SUPFAM" id="SSF81452">
    <property type="entry name" value="Cytochrome c oxidase subunit III-like"/>
    <property type="match status" value="1"/>
</dbReference>
<dbReference type="EMBL" id="SRMO01000033">
    <property type="protein sequence ID" value="TGG94640.1"/>
    <property type="molecule type" value="Genomic_DNA"/>
</dbReference>
<evidence type="ECO:0000256" key="6">
    <source>
        <dbReference type="ARBA" id="ARBA00023136"/>
    </source>
</evidence>
<protein>
    <submittedName>
        <fullName evidence="11">Heme-copper oxidase subunit III</fullName>
    </submittedName>
</protein>
<dbReference type="CDD" id="cd00386">
    <property type="entry name" value="Heme_Cu_Oxidase_III_like"/>
    <property type="match status" value="1"/>
</dbReference>
<feature type="transmembrane region" description="Helical" evidence="9">
    <location>
        <begin position="145"/>
        <end position="168"/>
    </location>
</feature>
<reference evidence="11 12" key="1">
    <citation type="journal article" date="2019" name="mSystems">
        <title>Life at home and on the roam: Genomic adaptions reflect the dual lifestyle of an intracellular, facultative symbiont.</title>
        <authorList>
            <person name="Burgsdorf I."/>
        </authorList>
    </citation>
    <scope>NUCLEOTIDE SEQUENCE [LARGE SCALE GENOMIC DNA]</scope>
    <source>
        <strain evidence="11">277cV</strain>
    </source>
</reference>
<dbReference type="InterPro" id="IPR035973">
    <property type="entry name" value="Cyt_c_oxidase_su3-like_sf"/>
</dbReference>
<keyword evidence="3" id="KW-1003">Cell membrane</keyword>
<dbReference type="Pfam" id="PF00510">
    <property type="entry name" value="COX3"/>
    <property type="match status" value="1"/>
</dbReference>
<dbReference type="PANTHER" id="PTHR11403:SF2">
    <property type="entry name" value="CYTOCHROME BO(3) UBIQUINOL OXIDASE SUBUNIT 3"/>
    <property type="match status" value="1"/>
</dbReference>
<dbReference type="GO" id="GO:0019646">
    <property type="term" value="P:aerobic electron transport chain"/>
    <property type="evidence" value="ECO:0007669"/>
    <property type="project" value="InterPro"/>
</dbReference>
<keyword evidence="4 7" id="KW-0812">Transmembrane</keyword>
<proteinExistence type="inferred from homology"/>
<feature type="transmembrane region" description="Helical" evidence="9">
    <location>
        <begin position="35"/>
        <end position="56"/>
    </location>
</feature>
<dbReference type="PANTHER" id="PTHR11403">
    <property type="entry name" value="CYTOCHROME C OXIDASE SUBUNIT III"/>
    <property type="match status" value="1"/>
</dbReference>
<organism evidence="11 12">
    <name type="scientific">Aphanocapsa feldmannii 277cV</name>
    <dbReference type="NCBI Taxonomy" id="2507553"/>
    <lineage>
        <taxon>Bacteria</taxon>
        <taxon>Bacillati</taxon>
        <taxon>Cyanobacteriota</taxon>
        <taxon>Cyanophyceae</taxon>
        <taxon>Oscillatoriophycideae</taxon>
        <taxon>Chroococcales</taxon>
        <taxon>Microcystaceae</taxon>
        <taxon>Aphanocapsa</taxon>
    </lineage>
</organism>
<evidence type="ECO:0000256" key="5">
    <source>
        <dbReference type="ARBA" id="ARBA00022989"/>
    </source>
</evidence>
<comment type="caution">
    <text evidence="11">The sequence shown here is derived from an EMBL/GenBank/DDBJ whole genome shotgun (WGS) entry which is preliminary data.</text>
</comment>
<evidence type="ECO:0000259" key="10">
    <source>
        <dbReference type="PROSITE" id="PS50253"/>
    </source>
</evidence>